<dbReference type="InterPro" id="IPR046346">
    <property type="entry name" value="Aminoacid_DH-like_N_sf"/>
</dbReference>
<keyword evidence="4" id="KW-1185">Reference proteome</keyword>
<evidence type="ECO:0000259" key="2">
    <source>
        <dbReference type="SMART" id="SM00839"/>
    </source>
</evidence>
<reference evidence="3 4" key="1">
    <citation type="journal article" date="2018" name="Mol. Biol. Evol.">
        <title>Analysis of the draft genome of the red seaweed Gracilariopsis chorda provides insights into genome size evolution in Rhodophyta.</title>
        <authorList>
            <person name="Lee J."/>
            <person name="Yang E.C."/>
            <person name="Graf L."/>
            <person name="Yang J.H."/>
            <person name="Qiu H."/>
            <person name="Zel Zion U."/>
            <person name="Chan C.X."/>
            <person name="Stephens T.G."/>
            <person name="Weber A.P.M."/>
            <person name="Boo G.H."/>
            <person name="Boo S.M."/>
            <person name="Kim K.M."/>
            <person name="Shin Y."/>
            <person name="Jung M."/>
            <person name="Lee S.J."/>
            <person name="Yim H.S."/>
            <person name="Lee J.H."/>
            <person name="Bhattacharya D."/>
            <person name="Yoon H.S."/>
        </authorList>
    </citation>
    <scope>NUCLEOTIDE SEQUENCE [LARGE SCALE GENOMIC DNA]</scope>
    <source>
        <strain evidence="3 4">SKKU-2015</strain>
        <tissue evidence="3">Whole body</tissue>
    </source>
</reference>
<accession>A0A2V3IIL8</accession>
<dbReference type="InterPro" id="IPR006096">
    <property type="entry name" value="Glu/Leu/Phe/Val/Trp_DH_C"/>
</dbReference>
<evidence type="ECO:0000256" key="1">
    <source>
        <dbReference type="ARBA" id="ARBA00006382"/>
    </source>
</evidence>
<dbReference type="EMBL" id="NBIV01000188">
    <property type="protein sequence ID" value="PXF41873.1"/>
    <property type="molecule type" value="Genomic_DNA"/>
</dbReference>
<dbReference type="OrthoDB" id="424974at2759"/>
<dbReference type="GO" id="GO:0006520">
    <property type="term" value="P:amino acid metabolic process"/>
    <property type="evidence" value="ECO:0007669"/>
    <property type="project" value="InterPro"/>
</dbReference>
<dbReference type="PANTHER" id="PTHR42722:SF1">
    <property type="entry name" value="VALINE DEHYDROGENASE"/>
    <property type="match status" value="1"/>
</dbReference>
<dbReference type="SMART" id="SM00839">
    <property type="entry name" value="ELFV_dehydrog"/>
    <property type="match status" value="1"/>
</dbReference>
<dbReference type="Proteomes" id="UP000247409">
    <property type="component" value="Unassembled WGS sequence"/>
</dbReference>
<dbReference type="AlphaFoldDB" id="A0A2V3IIL8"/>
<gene>
    <name evidence="3" type="ORF">BWQ96_08408</name>
</gene>
<comment type="similarity">
    <text evidence="1">Belongs to the Glu/Leu/Phe/Val dehydrogenases family.</text>
</comment>
<dbReference type="Gene3D" id="3.40.50.720">
    <property type="entry name" value="NAD(P)-binding Rossmann-like Domain"/>
    <property type="match status" value="1"/>
</dbReference>
<dbReference type="GO" id="GO:0016639">
    <property type="term" value="F:oxidoreductase activity, acting on the CH-NH2 group of donors, NAD or NADP as acceptor"/>
    <property type="evidence" value="ECO:0007669"/>
    <property type="project" value="InterPro"/>
</dbReference>
<dbReference type="STRING" id="448386.A0A2V3IIL8"/>
<sequence>MKDVTIFIGYESFLDDVPAGHSFFPANGGCRIFNYSSEDDAINECRELSKVMSLKHNVFLTGFSGGKIVISHRNHHNINRRVFMHEICNALSQFNGRFLTGCDLNTSVGDMKLLSGISQKVQPERGFVLAATELKCDPEEATAFGVVAAVQELSEFIEPNFELFTVLFLGIGKVGSHVATILDRMPKFQVLVANIHPGRACSVVPHAIDLSWTDWTTHILVPCACSNIIDEHVARRITCRGICGSSNIPIADEVAMKVIQRRNILFVHEAISSAGAVIEDSIEYYKPKLFLETHPCYVYSFIASLVGTKTREFLQKLVEEPDLNSHNAVKHETCITSTHIPVGGRFLDWISEYTKTYDVAIMGAGMAGTACAYNLSKDGYAGSIVLLDQVTVSDQHGSSHGVTLKLERWHDGWCGWF</sequence>
<organism evidence="3 4">
    <name type="scientific">Gracilariopsis chorda</name>
    <dbReference type="NCBI Taxonomy" id="448386"/>
    <lineage>
        <taxon>Eukaryota</taxon>
        <taxon>Rhodophyta</taxon>
        <taxon>Florideophyceae</taxon>
        <taxon>Rhodymeniophycidae</taxon>
        <taxon>Gracilariales</taxon>
        <taxon>Gracilariaceae</taxon>
        <taxon>Gracilariopsis</taxon>
    </lineage>
</organism>
<dbReference type="Gene3D" id="3.50.50.60">
    <property type="entry name" value="FAD/NAD(P)-binding domain"/>
    <property type="match status" value="1"/>
</dbReference>
<dbReference type="InterPro" id="IPR036291">
    <property type="entry name" value="NAD(P)-bd_dom_sf"/>
</dbReference>
<dbReference type="InterPro" id="IPR036188">
    <property type="entry name" value="FAD/NAD-bd_sf"/>
</dbReference>
<evidence type="ECO:0000313" key="4">
    <source>
        <dbReference type="Proteomes" id="UP000247409"/>
    </source>
</evidence>
<dbReference type="SUPFAM" id="SSF51735">
    <property type="entry name" value="NAD(P)-binding Rossmann-fold domains"/>
    <property type="match status" value="1"/>
</dbReference>
<name>A0A2V3IIL8_9FLOR</name>
<dbReference type="Pfam" id="PF00208">
    <property type="entry name" value="ELFV_dehydrog"/>
    <property type="match status" value="1"/>
</dbReference>
<proteinExistence type="inferred from homology"/>
<dbReference type="PANTHER" id="PTHR42722">
    <property type="entry name" value="LEUCINE DEHYDROGENASE"/>
    <property type="match status" value="1"/>
</dbReference>
<dbReference type="Gene3D" id="3.40.50.10860">
    <property type="entry name" value="Leucine Dehydrogenase, chain A, domain 1"/>
    <property type="match status" value="1"/>
</dbReference>
<dbReference type="SUPFAM" id="SSF51905">
    <property type="entry name" value="FAD/NAD(P)-binding domain"/>
    <property type="match status" value="1"/>
</dbReference>
<protein>
    <submittedName>
        <fullName evidence="3">Phenylalanine dehydrogenase</fullName>
    </submittedName>
</protein>
<evidence type="ECO:0000313" key="3">
    <source>
        <dbReference type="EMBL" id="PXF41873.1"/>
    </source>
</evidence>
<feature type="domain" description="Glutamate/phenylalanine/leucine/valine/L-tryptophan dehydrogenase C-terminal" evidence="2">
    <location>
        <begin position="136"/>
        <end position="343"/>
    </location>
</feature>
<dbReference type="SUPFAM" id="SSF53223">
    <property type="entry name" value="Aminoacid dehydrogenase-like, N-terminal domain"/>
    <property type="match status" value="1"/>
</dbReference>
<dbReference type="InterPro" id="IPR016211">
    <property type="entry name" value="Glu/Phe/Leu/Val/Trp_DH_bac/arc"/>
</dbReference>
<comment type="caution">
    <text evidence="3">The sequence shown here is derived from an EMBL/GenBank/DDBJ whole genome shotgun (WGS) entry which is preliminary data.</text>
</comment>